<dbReference type="Gene3D" id="2.40.50.1070">
    <property type="match status" value="1"/>
</dbReference>
<dbReference type="FunFam" id="3.40.50.150:FF:000009">
    <property type="entry name" value="23S rRNA (Uracil(1939)-C(5))-methyltransferase RlmD"/>
    <property type="match status" value="1"/>
</dbReference>
<comment type="caution">
    <text evidence="7">The sequence shown here is derived from an EMBL/GenBank/DDBJ whole genome shotgun (WGS) entry which is preliminary data.</text>
</comment>
<evidence type="ECO:0000313" key="8">
    <source>
        <dbReference type="Proteomes" id="UP000317155"/>
    </source>
</evidence>
<evidence type="ECO:0000256" key="2">
    <source>
        <dbReference type="ARBA" id="ARBA00022679"/>
    </source>
</evidence>
<dbReference type="GO" id="GO:0070475">
    <property type="term" value="P:rRNA base methylation"/>
    <property type="evidence" value="ECO:0007669"/>
    <property type="project" value="TreeGrafter"/>
</dbReference>
<dbReference type="PROSITE" id="PS01231">
    <property type="entry name" value="TRMA_2"/>
    <property type="match status" value="1"/>
</dbReference>
<evidence type="ECO:0000256" key="4">
    <source>
        <dbReference type="PROSITE-ProRule" id="PRU01024"/>
    </source>
</evidence>
<evidence type="ECO:0000256" key="3">
    <source>
        <dbReference type="ARBA" id="ARBA00022691"/>
    </source>
</evidence>
<dbReference type="InterPro" id="IPR012340">
    <property type="entry name" value="NA-bd_OB-fold"/>
</dbReference>
<dbReference type="PANTHER" id="PTHR11061:SF30">
    <property type="entry name" value="TRNA (URACIL(54)-C(5))-METHYLTRANSFERASE"/>
    <property type="match status" value="1"/>
</dbReference>
<keyword evidence="1 4" id="KW-0489">Methyltransferase</keyword>
<protein>
    <submittedName>
        <fullName evidence="7">23S rRNA (Uracil(1939)-C(5))-methyltransferase RlmD</fullName>
        <ecNumber evidence="7">2.1.1.190</ecNumber>
    </submittedName>
</protein>
<reference evidence="7 8" key="1">
    <citation type="submission" date="2019-07" db="EMBL/GenBank/DDBJ databases">
        <title>Insights of Desulfuromonas acetexigens electromicrobiology.</title>
        <authorList>
            <person name="Katuri K."/>
            <person name="Sapireddy V."/>
            <person name="Shaw D.R."/>
            <person name="Saikaly P."/>
        </authorList>
    </citation>
    <scope>NUCLEOTIDE SEQUENCE [LARGE SCALE GENOMIC DNA]</scope>
    <source>
        <strain evidence="7 8">2873</strain>
    </source>
</reference>
<gene>
    <name evidence="7" type="primary">rlmD</name>
    <name evidence="7" type="ORF">FL622_14575</name>
</gene>
<sequence>MAKPPVKPPKDQKSKRRVPEPPIELDINRLDDEGLGIGYYQTKEVLIAGALPGEKVTFAIEHEGQRRIIGQLRKVLRKSVERGVPSCKRAQDCQGCSLIAMNYPAQLRFKEAKVRRHLSNRTLLAEVPVLPILEAEQRLGYRTNAKLVMAKERGEVKIGLYRRGSHAVVDIADCPLHHPLINRIVAVVKEEIARQDVYLYNPRSKRGLLRYLTIKVAPAANRAMVTFVCSERNFRDLTHLGKWLMKKVPEVVSVQQNINSAEGNVIFGRETLKMLGVPDLIDQVGEIRLRIAPTSFFQVHNEQAARIYAQVRQWAGLKPGEIAVDLYCGIGGIALNLARDAARVIGIEVSEEAVRNARENARMNERNNCAFIAGDAAELIHDLAGELPPGSVAVLNPPRGGCAEEVLTELAGLEPRTIIYVSCNPETLARDLEILHRLGYGTEAVQPVDMFPQTPHVESIARLAPLPRTI</sequence>
<dbReference type="NCBIfam" id="TIGR00479">
    <property type="entry name" value="rumA"/>
    <property type="match status" value="1"/>
</dbReference>
<dbReference type="RefSeq" id="WP_092054206.1">
    <property type="nucleotide sequence ID" value="NZ_FOJJ01000005.1"/>
</dbReference>
<dbReference type="InterPro" id="IPR029063">
    <property type="entry name" value="SAM-dependent_MTases_sf"/>
</dbReference>
<evidence type="ECO:0000256" key="5">
    <source>
        <dbReference type="PROSITE-ProRule" id="PRU10015"/>
    </source>
</evidence>
<organism evidence="7 8">
    <name type="scientific">Trichloromonas acetexigens</name>
    <dbReference type="NCBI Taxonomy" id="38815"/>
    <lineage>
        <taxon>Bacteria</taxon>
        <taxon>Pseudomonadati</taxon>
        <taxon>Thermodesulfobacteriota</taxon>
        <taxon>Desulfuromonadia</taxon>
        <taxon>Desulfuromonadales</taxon>
        <taxon>Trichloromonadaceae</taxon>
        <taxon>Trichloromonas</taxon>
    </lineage>
</organism>
<dbReference type="InterPro" id="IPR010280">
    <property type="entry name" value="U5_MeTrfase_fam"/>
</dbReference>
<accession>A0A550J6R6</accession>
<dbReference type="PROSITE" id="PS01230">
    <property type="entry name" value="TRMA_1"/>
    <property type="match status" value="1"/>
</dbReference>
<dbReference type="Gene3D" id="2.40.50.140">
    <property type="entry name" value="Nucleic acid-binding proteins"/>
    <property type="match status" value="1"/>
</dbReference>
<dbReference type="InterPro" id="IPR030391">
    <property type="entry name" value="MeTrfase_TrmA_CS"/>
</dbReference>
<dbReference type="Proteomes" id="UP000317155">
    <property type="component" value="Unassembled WGS sequence"/>
</dbReference>
<feature type="active site" description="Nucleophile" evidence="4">
    <location>
        <position position="423"/>
    </location>
</feature>
<feature type="binding site" evidence="4">
    <location>
        <position position="298"/>
    </location>
    <ligand>
        <name>S-adenosyl-L-methionine</name>
        <dbReference type="ChEBI" id="CHEBI:59789"/>
    </ligand>
</feature>
<feature type="binding site" evidence="4">
    <location>
        <position position="348"/>
    </location>
    <ligand>
        <name>S-adenosyl-L-methionine</name>
        <dbReference type="ChEBI" id="CHEBI:59789"/>
    </ligand>
</feature>
<evidence type="ECO:0000256" key="1">
    <source>
        <dbReference type="ARBA" id="ARBA00022603"/>
    </source>
</evidence>
<dbReference type="GO" id="GO:0070041">
    <property type="term" value="F:rRNA (uridine-C5-)-methyltransferase activity"/>
    <property type="evidence" value="ECO:0007669"/>
    <property type="project" value="TreeGrafter"/>
</dbReference>
<evidence type="ECO:0000313" key="7">
    <source>
        <dbReference type="EMBL" id="TRO78909.1"/>
    </source>
</evidence>
<dbReference type="PROSITE" id="PS51687">
    <property type="entry name" value="SAM_MT_RNA_M5U"/>
    <property type="match status" value="1"/>
</dbReference>
<feature type="binding site" evidence="4">
    <location>
        <position position="327"/>
    </location>
    <ligand>
        <name>S-adenosyl-L-methionine</name>
        <dbReference type="ChEBI" id="CHEBI:59789"/>
    </ligand>
</feature>
<name>A0A550J6R6_9BACT</name>
<dbReference type="SUPFAM" id="SSF50249">
    <property type="entry name" value="Nucleic acid-binding proteins"/>
    <property type="match status" value="1"/>
</dbReference>
<keyword evidence="8" id="KW-1185">Reference proteome</keyword>
<dbReference type="InterPro" id="IPR030390">
    <property type="entry name" value="MeTrfase_TrmA_AS"/>
</dbReference>
<feature type="binding site" evidence="4">
    <location>
        <position position="396"/>
    </location>
    <ligand>
        <name>S-adenosyl-L-methionine</name>
        <dbReference type="ChEBI" id="CHEBI:59789"/>
    </ligand>
</feature>
<dbReference type="SUPFAM" id="SSF53335">
    <property type="entry name" value="S-adenosyl-L-methionine-dependent methyltransferases"/>
    <property type="match status" value="1"/>
</dbReference>
<dbReference type="OrthoDB" id="9804590at2"/>
<dbReference type="EC" id="2.1.1.190" evidence="7"/>
<keyword evidence="2 4" id="KW-0808">Transferase</keyword>
<comment type="similarity">
    <text evidence="4">Belongs to the class I-like SAM-binding methyltransferase superfamily. RNA M5U methyltransferase family.</text>
</comment>
<feature type="region of interest" description="Disordered" evidence="6">
    <location>
        <begin position="1"/>
        <end position="20"/>
    </location>
</feature>
<evidence type="ECO:0000256" key="6">
    <source>
        <dbReference type="SAM" id="MobiDB-lite"/>
    </source>
</evidence>
<dbReference type="AlphaFoldDB" id="A0A550J6R6"/>
<dbReference type="EMBL" id="VJVV01000013">
    <property type="protein sequence ID" value="TRO78909.1"/>
    <property type="molecule type" value="Genomic_DNA"/>
</dbReference>
<proteinExistence type="inferred from homology"/>
<dbReference type="Pfam" id="PF05958">
    <property type="entry name" value="tRNA_U5-meth_tr"/>
    <property type="match status" value="1"/>
</dbReference>
<feature type="active site" evidence="5">
    <location>
        <position position="423"/>
    </location>
</feature>
<dbReference type="CDD" id="cd02440">
    <property type="entry name" value="AdoMet_MTases"/>
    <property type="match status" value="1"/>
</dbReference>
<dbReference type="PANTHER" id="PTHR11061">
    <property type="entry name" value="RNA M5U METHYLTRANSFERASE"/>
    <property type="match status" value="1"/>
</dbReference>
<keyword evidence="3 4" id="KW-0949">S-adenosyl-L-methionine</keyword>
<dbReference type="Gene3D" id="3.40.50.150">
    <property type="entry name" value="Vaccinia Virus protein VP39"/>
    <property type="match status" value="1"/>
</dbReference>